<keyword evidence="21" id="KW-1185">Reference proteome</keyword>
<keyword evidence="6 15" id="KW-0547">Nucleotide-binding</keyword>
<feature type="compositionally biased region" description="Low complexity" evidence="17">
    <location>
        <begin position="49"/>
        <end position="64"/>
    </location>
</feature>
<comment type="catalytic activity">
    <reaction evidence="13 15">
        <text>ATP + (deoxyribonucleotide)n-3'-hydroxyl + 5'-phospho-(deoxyribonucleotide)m = (deoxyribonucleotide)n+m + AMP + diphosphate.</text>
        <dbReference type="EC" id="6.5.1.1"/>
    </reaction>
</comment>
<dbReference type="Gene3D" id="3.40.50.12650">
    <property type="match status" value="1"/>
</dbReference>
<dbReference type="InterPro" id="IPR012310">
    <property type="entry name" value="DNA_ligase_ATP-dep_cent"/>
</dbReference>
<keyword evidence="4" id="KW-0235">DNA replication</keyword>
<comment type="subcellular location">
    <subcellularLocation>
        <location evidence="1">Nucleus</location>
    </subcellularLocation>
</comment>
<gene>
    <name evidence="20" type="ORF">CAOG_001989</name>
</gene>
<dbReference type="PROSITE" id="PS51908">
    <property type="entry name" value="ZF_UBZ4"/>
    <property type="match status" value="1"/>
</dbReference>
<dbReference type="GO" id="GO:0008270">
    <property type="term" value="F:zinc ion binding"/>
    <property type="evidence" value="ECO:0007669"/>
    <property type="project" value="UniProtKB-KW"/>
</dbReference>
<reference evidence="21" key="1">
    <citation type="submission" date="2011-02" db="EMBL/GenBank/DDBJ databases">
        <title>The Genome Sequence of Capsaspora owczarzaki ATCC 30864.</title>
        <authorList>
            <person name="Russ C."/>
            <person name="Cuomo C."/>
            <person name="Burger G."/>
            <person name="Gray M.W."/>
            <person name="Holland P.W.H."/>
            <person name="King N."/>
            <person name="Lang F.B.F."/>
            <person name="Roger A.J."/>
            <person name="Ruiz-Trillo I."/>
            <person name="Young S.K."/>
            <person name="Zeng Q."/>
            <person name="Gargeya S."/>
            <person name="Alvarado L."/>
            <person name="Berlin A."/>
            <person name="Chapman S.B."/>
            <person name="Chen Z."/>
            <person name="Freedman E."/>
            <person name="Gellesch M."/>
            <person name="Goldberg J."/>
            <person name="Griggs A."/>
            <person name="Gujja S."/>
            <person name="Heilman E."/>
            <person name="Heiman D."/>
            <person name="Howarth C."/>
            <person name="Mehta T."/>
            <person name="Neiman D."/>
            <person name="Pearson M."/>
            <person name="Roberts A."/>
            <person name="Saif S."/>
            <person name="Shea T."/>
            <person name="Shenoy N."/>
            <person name="Sisk P."/>
            <person name="Stolte C."/>
            <person name="Sykes S."/>
            <person name="White J."/>
            <person name="Yandava C."/>
            <person name="Haas B."/>
            <person name="Nusbaum C."/>
            <person name="Birren B."/>
        </authorList>
    </citation>
    <scope>NUCLEOTIDE SEQUENCE</scope>
    <source>
        <strain evidence="21">ATCC 30864</strain>
    </source>
</reference>
<keyword evidence="3 15" id="KW-0436">Ligase</keyword>
<dbReference type="EMBL" id="KE346361">
    <property type="protein sequence ID" value="KJE90730.1"/>
    <property type="molecule type" value="Genomic_DNA"/>
</dbReference>
<feature type="compositionally biased region" description="Low complexity" evidence="17">
    <location>
        <begin position="692"/>
        <end position="701"/>
    </location>
</feature>
<feature type="compositionally biased region" description="Low complexity" evidence="17">
    <location>
        <begin position="84"/>
        <end position="104"/>
    </location>
</feature>
<organism evidence="20 21">
    <name type="scientific">Capsaspora owczarzaki (strain ATCC 30864)</name>
    <dbReference type="NCBI Taxonomy" id="595528"/>
    <lineage>
        <taxon>Eukaryota</taxon>
        <taxon>Filasterea</taxon>
        <taxon>Capsaspora</taxon>
    </lineage>
</organism>
<evidence type="ECO:0000256" key="7">
    <source>
        <dbReference type="ARBA" id="ARBA00022763"/>
    </source>
</evidence>
<dbReference type="PANTHER" id="PTHR45674">
    <property type="entry name" value="DNA LIGASE 1/3 FAMILY MEMBER"/>
    <property type="match status" value="1"/>
</dbReference>
<evidence type="ECO:0000256" key="2">
    <source>
        <dbReference type="ARBA" id="ARBA00007572"/>
    </source>
</evidence>
<feature type="region of interest" description="Disordered" evidence="17">
    <location>
        <begin position="692"/>
        <end position="711"/>
    </location>
</feature>
<keyword evidence="15" id="KW-0233">DNA recombination</keyword>
<dbReference type="Pfam" id="PF04675">
    <property type="entry name" value="DNA_ligase_A_N"/>
    <property type="match status" value="1"/>
</dbReference>
<dbReference type="CDD" id="cd07900">
    <property type="entry name" value="Adenylation_DNA_ligase_I_Euk"/>
    <property type="match status" value="1"/>
</dbReference>
<dbReference type="EC" id="6.5.1.1" evidence="15"/>
<feature type="compositionally biased region" description="Polar residues" evidence="17">
    <location>
        <begin position="71"/>
        <end position="82"/>
    </location>
</feature>
<evidence type="ECO:0000256" key="1">
    <source>
        <dbReference type="ARBA" id="ARBA00004123"/>
    </source>
</evidence>
<evidence type="ECO:0000256" key="11">
    <source>
        <dbReference type="ARBA" id="ARBA00023204"/>
    </source>
</evidence>
<dbReference type="STRING" id="595528.A0A0D2WKF7"/>
<feature type="region of interest" description="Disordered" evidence="17">
    <location>
        <begin position="49"/>
        <end position="104"/>
    </location>
</feature>
<keyword evidence="12" id="KW-0539">Nucleus</keyword>
<proteinExistence type="inferred from homology"/>
<dbReference type="NCBIfam" id="TIGR00574">
    <property type="entry name" value="dnl1"/>
    <property type="match status" value="1"/>
</dbReference>
<keyword evidence="8 14" id="KW-0863">Zinc-finger</keyword>
<sequence length="1597" mass="174539">MYLSLSFLGTKLRATLRSIPRDMVPPHHCIPGTRFLVDAFREYNKSISASSASGSSAGTAAATAPRVAMTRTASTKSDNAQSMPPAALATASESPSSSTSSSMTGIEVDGIELDDGIAAMEPHSHSGPLFFLSHFHADHYAGLTKTWRAGPVFCSPTTARLVIKVLEVDERMIRPLEFNTPVTIDNVQVTLMDANHCPGAAMMLFKVSNGLVYLHTGDFRYHPRMNDYPALIQAQNQIETLFLDTTYCNPKYTLPAQDAPIDFVAETVFNMMRSELQPAGDNAALPPAPKRVKLSVDDDDAAAHESQRLASDGDFSRVKTLFLIASYVIGKERLYVEVSRRCGCKIVVDERKHAVLALQEGIDMSMFSLDWRDSPVHVVPWGFLGEMAPGGWRFNANHSLLTKMLAHYAPRFDRLVAFLPTGWTYTFKYATTSAKGVKYSLEQRDNIQVYSIPYSEHSSFTELRQFVSFLHPKRIVPTVVGRDAPASKAEKLNGYFADLVDVKSRRADFLALFGNGSVAAADSVGARKRSVQHDDATTVLSIDDDSDENSSDEPGIAIQPDDKSKVSCPICSTTMASSEINEHLDSCLNSTSRPPSDSAQFRPTTSAITASGNTASGSSVNLHIPRTAAALNNHDSADDAREASLSQLAAMLPPGTSRARLQRLLILTSGNVQRAVNQYFDESSRSGIALSSSSAASASASPETDKSSPMKARQVGIAAAFLAQSTLTRSAHAHSSSSASSPSRSLDTRPVRLDMLDDEKLPARPNESSSSQTLISATAAVPVSQRASLEVGAQTPFLTLARTYSSVEANTGRLTITALLTDMFRSIIDAAPQDLLPAVYLTTNRTSPSYEPGDEMSIGGHTMVSAVSEVTGMSLKQIKHEYETLGDLGDIAQKARASMRVLVAPKPLTVSTVFRTMRQIAEIKGHGSLLQKKNLIKRLLVCTREEEMRYLVRIFLQHLRIGAVNNTVLVALAHASETRTSPLEVPIQTVLESLARTSAPGLRLEGLHGLVSSLQPTADRSDKDRLAAAAAVLKQCYNQAPNWEIILRALLKGGVALVAQTCRLQPGIPLKPMLGKICKDLANVIAELDGRDFAADFKYDGQRVQAHVWHPRQPSNGPPRVRLFSRHLEDMTGRFPDVVELLIGMLSASVAEGLPGDSSRIESFILDAEIVAFQRSTGKVLPFQTLSTRARRDVTTNELEVEVCIFAFDLMFLNGQSLLRAPFRHRNMLLRTTFAERPGFFQFVPQMLFGPNLQPALATPATVTRSLPDEAAGMSFSEDTRDQLMAFLHDAINATCEGLMIKPLGARGTFTADDADTVAHIGVTTSDAGDAAAQSDDDDDDDDDHEEESENAGRKGRTGDAEEPVSDQTSVPNHRLRERNPARAASQQHRLEALRQSTYEPSKRCSNWLKVKRDYVEGMVESLDLVPIGAFWGNGRKAGWFSPFLLAAYDPETEQYISVCKCMSGFSDEFYKQQLAFYTQTPSHKPEEGDAAEGKESTAGPSTALGPRIIPKAKPYYVVSPQLQPDVWFEPCQVWEIRGADLTLSPVYTAAAGLIEEQPDRGISLRFPRFLRVRTDKSTEDATTPSELADMFRRFRR</sequence>
<feature type="region of interest" description="Disordered" evidence="17">
    <location>
        <begin position="1323"/>
        <end position="1387"/>
    </location>
</feature>
<dbReference type="Pfam" id="PF01068">
    <property type="entry name" value="DNA_ligase_A_M"/>
    <property type="match status" value="1"/>
</dbReference>
<dbReference type="SUPFAM" id="SSF56091">
    <property type="entry name" value="DNA ligase/mRNA capping enzyme, catalytic domain"/>
    <property type="match status" value="1"/>
</dbReference>
<dbReference type="FunFam" id="3.30.470.30:FF:000002">
    <property type="entry name" value="DNA ligase"/>
    <property type="match status" value="1"/>
</dbReference>
<feature type="compositionally biased region" description="Acidic residues" evidence="17">
    <location>
        <begin position="1335"/>
        <end position="1350"/>
    </location>
</feature>
<dbReference type="InterPro" id="IPR036599">
    <property type="entry name" value="DNA_ligase_N_sf"/>
</dbReference>
<dbReference type="SMART" id="SM00734">
    <property type="entry name" value="ZnF_Rad18"/>
    <property type="match status" value="1"/>
</dbReference>
<dbReference type="InterPro" id="IPR036866">
    <property type="entry name" value="RibonucZ/Hydroxyglut_hydro"/>
</dbReference>
<dbReference type="PhylomeDB" id="A0A0D2WKF7"/>
<evidence type="ECO:0000256" key="15">
    <source>
        <dbReference type="RuleBase" id="RU000617"/>
    </source>
</evidence>
<dbReference type="InterPro" id="IPR012340">
    <property type="entry name" value="NA-bd_OB-fold"/>
</dbReference>
<dbReference type="Proteomes" id="UP000008743">
    <property type="component" value="Unassembled WGS sequence"/>
</dbReference>
<dbReference type="Gene3D" id="2.40.50.140">
    <property type="entry name" value="Nucleic acid-binding proteins"/>
    <property type="match status" value="1"/>
</dbReference>
<dbReference type="InterPro" id="IPR012308">
    <property type="entry name" value="DNA_ligase_ATP-dep_N"/>
</dbReference>
<dbReference type="InterPro" id="IPR012309">
    <property type="entry name" value="DNA_ligase_ATP-dep_C"/>
</dbReference>
<evidence type="ECO:0000256" key="5">
    <source>
        <dbReference type="ARBA" id="ARBA00022723"/>
    </source>
</evidence>
<feature type="compositionally biased region" description="Basic and acidic residues" evidence="17">
    <location>
        <begin position="1351"/>
        <end position="1360"/>
    </location>
</feature>
<dbReference type="Gene3D" id="3.30.160.60">
    <property type="entry name" value="Classic Zinc Finger"/>
    <property type="match status" value="1"/>
</dbReference>
<dbReference type="FunFam" id="3.30.160.60:FF:000331">
    <property type="entry name" value="E3 ubiquitin-protein ligase RAD18"/>
    <property type="match status" value="1"/>
</dbReference>
<feature type="region of interest" description="Disordered" evidence="17">
    <location>
        <begin position="535"/>
        <end position="564"/>
    </location>
</feature>
<evidence type="ECO:0000256" key="10">
    <source>
        <dbReference type="ARBA" id="ARBA00022840"/>
    </source>
</evidence>
<evidence type="ECO:0000256" key="16">
    <source>
        <dbReference type="RuleBase" id="RU004196"/>
    </source>
</evidence>
<dbReference type="GO" id="GO:0005634">
    <property type="term" value="C:nucleus"/>
    <property type="evidence" value="ECO:0007669"/>
    <property type="project" value="UniProtKB-SubCell"/>
</dbReference>
<dbReference type="eggNOG" id="KOG1361">
    <property type="taxonomic scope" value="Eukaryota"/>
</dbReference>
<keyword evidence="11 14" id="KW-0234">DNA repair</keyword>
<dbReference type="CDD" id="cd16273">
    <property type="entry name" value="SNM1A-1C-like_MBL-fold"/>
    <property type="match status" value="1"/>
</dbReference>
<feature type="compositionally biased region" description="Basic and acidic residues" evidence="17">
    <location>
        <begin position="1484"/>
        <end position="1496"/>
    </location>
</feature>
<dbReference type="SUPFAM" id="SSF56281">
    <property type="entry name" value="Metallo-hydrolase/oxidoreductase"/>
    <property type="match status" value="1"/>
</dbReference>
<dbReference type="GO" id="GO:0006281">
    <property type="term" value="P:DNA repair"/>
    <property type="evidence" value="ECO:0007669"/>
    <property type="project" value="UniProtKB-KW"/>
</dbReference>
<dbReference type="PROSITE" id="PS00697">
    <property type="entry name" value="DNA_LIGASE_A1"/>
    <property type="match status" value="1"/>
</dbReference>
<dbReference type="InParanoid" id="A0A0D2WKF7"/>
<evidence type="ECO:0000256" key="8">
    <source>
        <dbReference type="ARBA" id="ARBA00022771"/>
    </source>
</evidence>
<dbReference type="Gene3D" id="3.30.1490.70">
    <property type="match status" value="1"/>
</dbReference>
<dbReference type="GO" id="GO:0005524">
    <property type="term" value="F:ATP binding"/>
    <property type="evidence" value="ECO:0007669"/>
    <property type="project" value="UniProtKB-KW"/>
</dbReference>
<dbReference type="InterPro" id="IPR050191">
    <property type="entry name" value="ATP-dep_DNA_ligase"/>
</dbReference>
<keyword evidence="9" id="KW-0862">Zinc</keyword>
<dbReference type="SUPFAM" id="SSF50249">
    <property type="entry name" value="Nucleic acid-binding proteins"/>
    <property type="match status" value="1"/>
</dbReference>
<dbReference type="GO" id="GO:0003677">
    <property type="term" value="F:DNA binding"/>
    <property type="evidence" value="ECO:0007669"/>
    <property type="project" value="InterPro"/>
</dbReference>
<dbReference type="eggNOG" id="KOG0967">
    <property type="taxonomic scope" value="Eukaryota"/>
</dbReference>
<keyword evidence="10 15" id="KW-0067">ATP-binding</keyword>
<feature type="domain" description="UBZ4-type" evidence="19">
    <location>
        <begin position="565"/>
        <end position="592"/>
    </location>
</feature>
<dbReference type="GO" id="GO:0071897">
    <property type="term" value="P:DNA biosynthetic process"/>
    <property type="evidence" value="ECO:0007669"/>
    <property type="project" value="InterPro"/>
</dbReference>
<dbReference type="GO" id="GO:0006273">
    <property type="term" value="P:lagging strand elongation"/>
    <property type="evidence" value="ECO:0007669"/>
    <property type="project" value="TreeGrafter"/>
</dbReference>
<evidence type="ECO:0000259" key="19">
    <source>
        <dbReference type="PROSITE" id="PS51908"/>
    </source>
</evidence>
<keyword evidence="5" id="KW-0479">Metal-binding</keyword>
<evidence type="ECO:0000256" key="17">
    <source>
        <dbReference type="SAM" id="MobiDB-lite"/>
    </source>
</evidence>
<evidence type="ECO:0000259" key="18">
    <source>
        <dbReference type="PROSITE" id="PS50160"/>
    </source>
</evidence>
<evidence type="ECO:0000313" key="20">
    <source>
        <dbReference type="EMBL" id="KJE90730.1"/>
    </source>
</evidence>
<dbReference type="GO" id="GO:0003910">
    <property type="term" value="F:DNA ligase (ATP) activity"/>
    <property type="evidence" value="ECO:0007669"/>
    <property type="project" value="UniProtKB-EC"/>
</dbReference>
<protein>
    <recommendedName>
        <fullName evidence="15">DNA ligase</fullName>
        <ecNumber evidence="15">6.5.1.1</ecNumber>
    </recommendedName>
</protein>
<dbReference type="InterPro" id="IPR011084">
    <property type="entry name" value="DRMBL"/>
</dbReference>
<name>A0A0D2WKF7_CAPO3</name>
<dbReference type="CDD" id="cd07969">
    <property type="entry name" value="OBF_DNA_ligase_I"/>
    <property type="match status" value="1"/>
</dbReference>
<evidence type="ECO:0000256" key="13">
    <source>
        <dbReference type="ARBA" id="ARBA00034003"/>
    </source>
</evidence>
<evidence type="ECO:0000256" key="4">
    <source>
        <dbReference type="ARBA" id="ARBA00022705"/>
    </source>
</evidence>
<feature type="compositionally biased region" description="Acidic residues" evidence="17">
    <location>
        <begin position="542"/>
        <end position="551"/>
    </location>
</feature>
<dbReference type="SUPFAM" id="SSF117018">
    <property type="entry name" value="ATP-dependent DNA ligase DNA-binding domain"/>
    <property type="match status" value="1"/>
</dbReference>
<feature type="region of interest" description="Disordered" evidence="17">
    <location>
        <begin position="1482"/>
        <end position="1504"/>
    </location>
</feature>
<dbReference type="Pfam" id="PF04679">
    <property type="entry name" value="DNA_ligase_A_C"/>
    <property type="match status" value="1"/>
</dbReference>
<dbReference type="Gene3D" id="3.60.15.10">
    <property type="entry name" value="Ribonuclease Z/Hydroxyacylglutathione hydrolase-like"/>
    <property type="match status" value="1"/>
</dbReference>
<evidence type="ECO:0000256" key="14">
    <source>
        <dbReference type="PROSITE-ProRule" id="PRU01256"/>
    </source>
</evidence>
<evidence type="ECO:0000313" key="21">
    <source>
        <dbReference type="Proteomes" id="UP000008743"/>
    </source>
</evidence>
<evidence type="ECO:0000256" key="12">
    <source>
        <dbReference type="ARBA" id="ARBA00023242"/>
    </source>
</evidence>
<dbReference type="GO" id="GO:0006310">
    <property type="term" value="P:DNA recombination"/>
    <property type="evidence" value="ECO:0007669"/>
    <property type="project" value="UniProtKB-KW"/>
</dbReference>
<dbReference type="FunFam" id="2.40.50.140:FF:000062">
    <property type="entry name" value="DNA ligase"/>
    <property type="match status" value="1"/>
</dbReference>
<evidence type="ECO:0000256" key="6">
    <source>
        <dbReference type="ARBA" id="ARBA00022741"/>
    </source>
</evidence>
<evidence type="ECO:0000256" key="9">
    <source>
        <dbReference type="ARBA" id="ARBA00022833"/>
    </source>
</evidence>
<comment type="similarity">
    <text evidence="2 16">Belongs to the ATP-dependent DNA ligase family.</text>
</comment>
<dbReference type="Pfam" id="PF07522">
    <property type="entry name" value="DRMBL"/>
    <property type="match status" value="1"/>
</dbReference>
<dbReference type="PANTHER" id="PTHR45674:SF9">
    <property type="entry name" value="DNA LIGASE 3"/>
    <property type="match status" value="1"/>
</dbReference>
<dbReference type="Gene3D" id="1.10.3260.10">
    <property type="entry name" value="DNA ligase, ATP-dependent, N-terminal domain"/>
    <property type="match status" value="1"/>
</dbReference>
<feature type="domain" description="ATP-dependent DNA ligase family profile" evidence="18">
    <location>
        <begin position="1196"/>
        <end position="1450"/>
    </location>
</feature>
<dbReference type="InterPro" id="IPR006642">
    <property type="entry name" value="Rad18_UBZ4"/>
</dbReference>
<keyword evidence="7 14" id="KW-0227">DNA damage</keyword>
<dbReference type="InterPro" id="IPR016059">
    <property type="entry name" value="DNA_ligase_ATP-dep_CS"/>
</dbReference>
<dbReference type="OrthoDB" id="206088at2759"/>
<dbReference type="PROSITE" id="PS50160">
    <property type="entry name" value="DNA_LIGASE_A3"/>
    <property type="match status" value="1"/>
</dbReference>
<dbReference type="InterPro" id="IPR000977">
    <property type="entry name" value="DNA_ligase_ATP-dep"/>
</dbReference>
<evidence type="ECO:0000256" key="3">
    <source>
        <dbReference type="ARBA" id="ARBA00022598"/>
    </source>
</evidence>
<dbReference type="Gene3D" id="3.30.470.30">
    <property type="entry name" value="DNA ligase/mRNA capping enzyme"/>
    <property type="match status" value="1"/>
</dbReference>
<accession>A0A0D2WKF7</accession>